<reference evidence="3 4" key="1">
    <citation type="submission" date="2024-06" db="EMBL/GenBank/DDBJ databases">
        <title>Sorghum-associated microbial communities from plants grown in Nebraska, USA.</title>
        <authorList>
            <person name="Schachtman D."/>
        </authorList>
    </citation>
    <scope>NUCLEOTIDE SEQUENCE [LARGE SCALE GENOMIC DNA]</scope>
    <source>
        <strain evidence="3 4">1073</strain>
    </source>
</reference>
<feature type="signal peptide" evidence="1">
    <location>
        <begin position="1"/>
        <end position="26"/>
    </location>
</feature>
<organism evidence="3 4">
    <name type="scientific">Dyella japonica</name>
    <dbReference type="NCBI Taxonomy" id="231455"/>
    <lineage>
        <taxon>Bacteria</taxon>
        <taxon>Pseudomonadati</taxon>
        <taxon>Pseudomonadota</taxon>
        <taxon>Gammaproteobacteria</taxon>
        <taxon>Lysobacterales</taxon>
        <taxon>Rhodanobacteraceae</taxon>
        <taxon>Dyella</taxon>
    </lineage>
</organism>
<dbReference type="EMBL" id="JBEPMU010000003">
    <property type="protein sequence ID" value="MET3652619.1"/>
    <property type="molecule type" value="Genomic_DNA"/>
</dbReference>
<dbReference type="Gene3D" id="3.30.1340.30">
    <property type="match status" value="1"/>
</dbReference>
<name>A0ABV2JUV6_9GAMM</name>
<sequence length="120" mass="12451">MRMNNLFRKTLIAAGLVAAFSAVPFAQVAAQDAMQKSSDNQTVPDKTADTWITTKVKSELATTKNVKSTDISVTTMDGVVTLTGTASSSAEKAKVEGVAKKVKGVKSVDASGLTVADTAK</sequence>
<comment type="caution">
    <text evidence="3">The sequence shown here is derived from an EMBL/GenBank/DDBJ whole genome shotgun (WGS) entry which is preliminary data.</text>
</comment>
<evidence type="ECO:0000313" key="4">
    <source>
        <dbReference type="Proteomes" id="UP001549184"/>
    </source>
</evidence>
<feature type="domain" description="BON" evidence="2">
    <location>
        <begin position="48"/>
        <end position="117"/>
    </location>
</feature>
<feature type="chain" id="PRO_5045807470" evidence="1">
    <location>
        <begin position="27"/>
        <end position="120"/>
    </location>
</feature>
<evidence type="ECO:0000256" key="1">
    <source>
        <dbReference type="SAM" id="SignalP"/>
    </source>
</evidence>
<evidence type="ECO:0000313" key="3">
    <source>
        <dbReference type="EMBL" id="MET3652619.1"/>
    </source>
</evidence>
<keyword evidence="1" id="KW-0732">Signal</keyword>
<keyword evidence="4" id="KW-1185">Reference proteome</keyword>
<proteinExistence type="predicted"/>
<dbReference type="SMART" id="SM00749">
    <property type="entry name" value="BON"/>
    <property type="match status" value="1"/>
</dbReference>
<dbReference type="InterPro" id="IPR007055">
    <property type="entry name" value="BON_dom"/>
</dbReference>
<dbReference type="InterPro" id="IPR051686">
    <property type="entry name" value="Lipoprotein_DolP"/>
</dbReference>
<dbReference type="Pfam" id="PF04972">
    <property type="entry name" value="BON"/>
    <property type="match status" value="1"/>
</dbReference>
<evidence type="ECO:0000259" key="2">
    <source>
        <dbReference type="PROSITE" id="PS50914"/>
    </source>
</evidence>
<dbReference type="Proteomes" id="UP001549184">
    <property type="component" value="Unassembled WGS sequence"/>
</dbReference>
<dbReference type="PROSITE" id="PS50914">
    <property type="entry name" value="BON"/>
    <property type="match status" value="1"/>
</dbReference>
<protein>
    <submittedName>
        <fullName evidence="3">Hyperosmotically inducible protein</fullName>
    </submittedName>
</protein>
<dbReference type="InterPro" id="IPR014004">
    <property type="entry name" value="Transpt-assoc_nodulatn_dom_bac"/>
</dbReference>
<dbReference type="PANTHER" id="PTHR34606:SF15">
    <property type="entry name" value="BON DOMAIN-CONTAINING PROTEIN"/>
    <property type="match status" value="1"/>
</dbReference>
<dbReference type="PANTHER" id="PTHR34606">
    <property type="entry name" value="BON DOMAIN-CONTAINING PROTEIN"/>
    <property type="match status" value="1"/>
</dbReference>
<accession>A0ABV2JUV6</accession>
<dbReference type="RefSeq" id="WP_354014018.1">
    <property type="nucleotide sequence ID" value="NZ_JBEPMU010000003.1"/>
</dbReference>
<gene>
    <name evidence="3" type="ORF">ABIC75_002351</name>
</gene>